<gene>
    <name evidence="2" type="ORF">I7412_11370</name>
</gene>
<dbReference type="Proteomes" id="UP000604475">
    <property type="component" value="Unassembled WGS sequence"/>
</dbReference>
<name>A0A937RCJ0_9ACTN</name>
<evidence type="ECO:0000313" key="2">
    <source>
        <dbReference type="EMBL" id="MBL7627757.1"/>
    </source>
</evidence>
<feature type="compositionally biased region" description="Low complexity" evidence="1">
    <location>
        <begin position="286"/>
        <end position="301"/>
    </location>
</feature>
<feature type="region of interest" description="Disordered" evidence="1">
    <location>
        <begin position="1"/>
        <end position="54"/>
    </location>
</feature>
<protein>
    <submittedName>
        <fullName evidence="2">Uncharacterized protein</fullName>
    </submittedName>
</protein>
<dbReference type="EMBL" id="JAEACQ010000163">
    <property type="protein sequence ID" value="MBL7627757.1"/>
    <property type="molecule type" value="Genomic_DNA"/>
</dbReference>
<sequence>MPRPRPFAGTDTRTDRNPRSEGATAPPDASARDPRPGKVTPGNPRPGGASRVEEESSELWKKFAIAGALLIGIAGVLTTCSGGKASDPNNPLGSAYVASTVGDDAISEWYDGTRTIRGRIATDVAEIRAHLDAQDGAALQPTCTTLADDLTEARALTPGPDSAAQNLFDTGLNGYGDGVTACGNLFDGTQVAVSELQQRMRAGLTRGDEQWAALATLVGLPVATAGPLPASSTAAPTTTQTTVPPTTTTPPRPAPTTARPRATTRPPVAPTTAATTPPVATPTAPPATTSAAPSPSPSRSVGTPPTFPTFGGA</sequence>
<feature type="region of interest" description="Disordered" evidence="1">
    <location>
        <begin position="228"/>
        <end position="313"/>
    </location>
</feature>
<evidence type="ECO:0000313" key="3">
    <source>
        <dbReference type="Proteomes" id="UP000604475"/>
    </source>
</evidence>
<comment type="caution">
    <text evidence="2">The sequence shown here is derived from an EMBL/GenBank/DDBJ whole genome shotgun (WGS) entry which is preliminary data.</text>
</comment>
<dbReference type="RefSeq" id="WP_203006156.1">
    <property type="nucleotide sequence ID" value="NZ_JADWYU010000082.1"/>
</dbReference>
<keyword evidence="3" id="KW-1185">Reference proteome</keyword>
<reference evidence="2" key="1">
    <citation type="submission" date="2020-12" db="EMBL/GenBank/DDBJ databases">
        <title>Genomic characterization of non-nitrogen-fixing Frankia strains.</title>
        <authorList>
            <person name="Carlos-Shanley C."/>
            <person name="Guerra T."/>
            <person name="Hahn D."/>
        </authorList>
    </citation>
    <scope>NUCLEOTIDE SEQUENCE</scope>
    <source>
        <strain evidence="2">CN6</strain>
    </source>
</reference>
<feature type="compositionally biased region" description="Low complexity" evidence="1">
    <location>
        <begin position="255"/>
        <end position="278"/>
    </location>
</feature>
<feature type="compositionally biased region" description="Low complexity" evidence="1">
    <location>
        <begin position="228"/>
        <end position="246"/>
    </location>
</feature>
<proteinExistence type="predicted"/>
<organism evidence="2 3">
    <name type="scientific">Frankia nepalensis</name>
    <dbReference type="NCBI Taxonomy" id="1836974"/>
    <lineage>
        <taxon>Bacteria</taxon>
        <taxon>Bacillati</taxon>
        <taxon>Actinomycetota</taxon>
        <taxon>Actinomycetes</taxon>
        <taxon>Frankiales</taxon>
        <taxon>Frankiaceae</taxon>
        <taxon>Frankia</taxon>
    </lineage>
</organism>
<accession>A0A937RCJ0</accession>
<evidence type="ECO:0000256" key="1">
    <source>
        <dbReference type="SAM" id="MobiDB-lite"/>
    </source>
</evidence>
<dbReference type="AlphaFoldDB" id="A0A937RCJ0"/>